<dbReference type="Proteomes" id="UP000292052">
    <property type="component" value="Unassembled WGS sequence"/>
</dbReference>
<protein>
    <submittedName>
        <fullName evidence="1">Uncharacterized protein</fullName>
    </submittedName>
</protein>
<evidence type="ECO:0000313" key="1">
    <source>
        <dbReference type="EMBL" id="RZC32923.1"/>
    </source>
</evidence>
<name>A0A482VJM4_ASBVE</name>
<comment type="caution">
    <text evidence="1">The sequence shown here is derived from an EMBL/GenBank/DDBJ whole genome shotgun (WGS) entry which is preliminary data.</text>
</comment>
<sequence>MPLVVLIARMLPFSHRKTLI</sequence>
<organism evidence="1 2">
    <name type="scientific">Asbolus verrucosus</name>
    <name type="common">Desert ironclad beetle</name>
    <dbReference type="NCBI Taxonomy" id="1661398"/>
    <lineage>
        <taxon>Eukaryota</taxon>
        <taxon>Metazoa</taxon>
        <taxon>Ecdysozoa</taxon>
        <taxon>Arthropoda</taxon>
        <taxon>Hexapoda</taxon>
        <taxon>Insecta</taxon>
        <taxon>Pterygota</taxon>
        <taxon>Neoptera</taxon>
        <taxon>Endopterygota</taxon>
        <taxon>Coleoptera</taxon>
        <taxon>Polyphaga</taxon>
        <taxon>Cucujiformia</taxon>
        <taxon>Tenebrionidae</taxon>
        <taxon>Pimeliinae</taxon>
        <taxon>Asbolus</taxon>
    </lineage>
</organism>
<accession>A0A482VJM4</accession>
<dbReference type="EMBL" id="QDEB01093339">
    <property type="protein sequence ID" value="RZC32923.1"/>
    <property type="molecule type" value="Genomic_DNA"/>
</dbReference>
<dbReference type="AlphaFoldDB" id="A0A482VJM4"/>
<keyword evidence="2" id="KW-1185">Reference proteome</keyword>
<proteinExistence type="predicted"/>
<gene>
    <name evidence="1" type="ORF">BDFB_010648</name>
</gene>
<evidence type="ECO:0000313" key="2">
    <source>
        <dbReference type="Proteomes" id="UP000292052"/>
    </source>
</evidence>
<reference evidence="1 2" key="1">
    <citation type="submission" date="2017-03" db="EMBL/GenBank/DDBJ databases">
        <title>Genome of the blue death feigning beetle - Asbolus verrucosus.</title>
        <authorList>
            <person name="Rider S.D."/>
        </authorList>
    </citation>
    <scope>NUCLEOTIDE SEQUENCE [LARGE SCALE GENOMIC DNA]</scope>
    <source>
        <strain evidence="1">Butters</strain>
        <tissue evidence="1">Head and leg muscle</tissue>
    </source>
</reference>